<comment type="caution">
    <text evidence="2">The sequence shown here is derived from an EMBL/GenBank/DDBJ whole genome shotgun (WGS) entry which is preliminary data.</text>
</comment>
<dbReference type="EMBL" id="LSRX01000003">
    <property type="protein sequence ID" value="OLQ15473.1"/>
    <property type="molecule type" value="Genomic_DNA"/>
</dbReference>
<protein>
    <submittedName>
        <fullName evidence="2">Uncharacterized protein</fullName>
    </submittedName>
</protein>
<name>A0A1Q9F715_SYMMI</name>
<evidence type="ECO:0000313" key="3">
    <source>
        <dbReference type="Proteomes" id="UP000186817"/>
    </source>
</evidence>
<organism evidence="2 3">
    <name type="scientific">Symbiodinium microadriaticum</name>
    <name type="common">Dinoflagellate</name>
    <name type="synonym">Zooxanthella microadriatica</name>
    <dbReference type="NCBI Taxonomy" id="2951"/>
    <lineage>
        <taxon>Eukaryota</taxon>
        <taxon>Sar</taxon>
        <taxon>Alveolata</taxon>
        <taxon>Dinophyceae</taxon>
        <taxon>Suessiales</taxon>
        <taxon>Symbiodiniaceae</taxon>
        <taxon>Symbiodinium</taxon>
    </lineage>
</organism>
<feature type="compositionally biased region" description="Polar residues" evidence="1">
    <location>
        <begin position="46"/>
        <end position="62"/>
    </location>
</feature>
<feature type="region of interest" description="Disordered" evidence="1">
    <location>
        <begin position="38"/>
        <end position="68"/>
    </location>
</feature>
<keyword evidence="3" id="KW-1185">Reference proteome</keyword>
<accession>A0A1Q9F715</accession>
<gene>
    <name evidence="2" type="ORF">AK812_SmicGene292</name>
</gene>
<reference evidence="2 3" key="1">
    <citation type="submission" date="2016-02" db="EMBL/GenBank/DDBJ databases">
        <title>Genome analysis of coral dinoflagellate symbionts highlights evolutionary adaptations to a symbiotic lifestyle.</title>
        <authorList>
            <person name="Aranda M."/>
            <person name="Li Y."/>
            <person name="Liew Y.J."/>
            <person name="Baumgarten S."/>
            <person name="Simakov O."/>
            <person name="Wilson M."/>
            <person name="Piel J."/>
            <person name="Ashoor H."/>
            <person name="Bougouffa S."/>
            <person name="Bajic V.B."/>
            <person name="Ryu T."/>
            <person name="Ravasi T."/>
            <person name="Bayer T."/>
            <person name="Micklem G."/>
            <person name="Kim H."/>
            <person name="Bhak J."/>
            <person name="Lajeunesse T.C."/>
            <person name="Voolstra C.R."/>
        </authorList>
    </citation>
    <scope>NUCLEOTIDE SEQUENCE [LARGE SCALE GENOMIC DNA]</scope>
    <source>
        <strain evidence="2 3">CCMP2467</strain>
    </source>
</reference>
<proteinExistence type="predicted"/>
<dbReference type="Proteomes" id="UP000186817">
    <property type="component" value="Unassembled WGS sequence"/>
</dbReference>
<dbReference type="AlphaFoldDB" id="A0A1Q9F715"/>
<evidence type="ECO:0000256" key="1">
    <source>
        <dbReference type="SAM" id="MobiDB-lite"/>
    </source>
</evidence>
<sequence>MTGAGCDISGVRALAAPAAVSRLKGKITVKARTGETLPPVEVSIDPASTNHSQRMSHASTKGDQGPRKLQHFQTQNVLVKSVGGAMLLEAQKKSVKRQALIDRALFRELPSRMKALYEKRSKPHIPWYYEQAFRRMQP</sequence>
<evidence type="ECO:0000313" key="2">
    <source>
        <dbReference type="EMBL" id="OLQ15473.1"/>
    </source>
</evidence>